<evidence type="ECO:0000259" key="10">
    <source>
        <dbReference type="SMART" id="SM00363"/>
    </source>
</evidence>
<gene>
    <name evidence="11" type="ORF">HGR_05926</name>
</gene>
<dbReference type="GO" id="GO:0160141">
    <property type="term" value="F:23S rRNA pseudouridine(955/2504/2580) synthase activity"/>
    <property type="evidence" value="ECO:0007669"/>
    <property type="project" value="UniProtKB-EC"/>
</dbReference>
<feature type="active site" evidence="7">
    <location>
        <position position="141"/>
    </location>
</feature>
<dbReference type="eggNOG" id="COG0564">
    <property type="taxonomic scope" value="Bacteria"/>
</dbReference>
<evidence type="ECO:0000256" key="1">
    <source>
        <dbReference type="ARBA" id="ARBA00000381"/>
    </source>
</evidence>
<dbReference type="InterPro" id="IPR002942">
    <property type="entry name" value="S4_RNA-bd"/>
</dbReference>
<dbReference type="NCBIfam" id="TIGR00005">
    <property type="entry name" value="rluA_subfam"/>
    <property type="match status" value="1"/>
</dbReference>
<sequence>MTVDEESAGQRLDNFLLRQLKGVPKTHVYRIIRSGEVRVNKGRANAETRVQSGDAVRLPPLRLSERAADKAEAMAHGGGAPGREFPVLFEDEAVLAVDKPAGVAVHGGSGVSFGVIEQLRTARGYGQAGGAKFLELVHRLDRETSGILLLAKKRSALKALQDQFRERETGKTYLALVSGRWPQSKKVLDKPLHKYLLEDGERRVRVVAKDDPEGMRAVTLVKVRQASDTHSLLEVTIKTGRTHQIRVHLASEGHAIAGDDKYGDFELNRVLQKGASPLKRMFLHAWRLQFTHPVSGERIELMSALPTDLTPYLHQVLPPAHE</sequence>
<dbReference type="PROSITE" id="PS50889">
    <property type="entry name" value="S4"/>
    <property type="match status" value="1"/>
</dbReference>
<dbReference type="PANTHER" id="PTHR21600">
    <property type="entry name" value="MITOCHONDRIAL RNA PSEUDOURIDINE SYNTHASE"/>
    <property type="match status" value="1"/>
</dbReference>
<organism evidence="11 12">
    <name type="scientific">Hylemonella gracilis ATCC 19624</name>
    <dbReference type="NCBI Taxonomy" id="887062"/>
    <lineage>
        <taxon>Bacteria</taxon>
        <taxon>Pseudomonadati</taxon>
        <taxon>Pseudomonadota</taxon>
        <taxon>Betaproteobacteria</taxon>
        <taxon>Burkholderiales</taxon>
        <taxon>Comamonadaceae</taxon>
        <taxon>Hylemonella</taxon>
    </lineage>
</organism>
<evidence type="ECO:0000313" key="12">
    <source>
        <dbReference type="Proteomes" id="UP000016368"/>
    </source>
</evidence>
<dbReference type="Gene3D" id="3.30.2350.10">
    <property type="entry name" value="Pseudouridine synthase"/>
    <property type="match status" value="1"/>
</dbReference>
<dbReference type="SUPFAM" id="SSF55174">
    <property type="entry name" value="Alpha-L RNA-binding motif"/>
    <property type="match status" value="1"/>
</dbReference>
<feature type="domain" description="RNA-binding S4" evidence="10">
    <location>
        <begin position="10"/>
        <end position="72"/>
    </location>
</feature>
<evidence type="ECO:0000256" key="6">
    <source>
        <dbReference type="ARBA" id="ARBA00023235"/>
    </source>
</evidence>
<dbReference type="EMBL" id="AEGR01000047">
    <property type="protein sequence ID" value="EGI77440.1"/>
    <property type="molecule type" value="Genomic_DNA"/>
</dbReference>
<dbReference type="Gene3D" id="3.10.290.10">
    <property type="entry name" value="RNA-binding S4 domain"/>
    <property type="match status" value="1"/>
</dbReference>
<evidence type="ECO:0000256" key="2">
    <source>
        <dbReference type="ARBA" id="ARBA00002876"/>
    </source>
</evidence>
<dbReference type="Pfam" id="PF01479">
    <property type="entry name" value="S4"/>
    <property type="match status" value="1"/>
</dbReference>
<evidence type="ECO:0000313" key="11">
    <source>
        <dbReference type="EMBL" id="EGI77440.1"/>
    </source>
</evidence>
<dbReference type="EC" id="5.4.99.-" evidence="9"/>
<dbReference type="Proteomes" id="UP000016368">
    <property type="component" value="Unassembled WGS sequence"/>
</dbReference>
<dbReference type="InterPro" id="IPR036986">
    <property type="entry name" value="S4_RNA-bd_sf"/>
</dbReference>
<keyword evidence="5 8" id="KW-0694">RNA-binding</keyword>
<dbReference type="SMART" id="SM00363">
    <property type="entry name" value="S4"/>
    <property type="match status" value="1"/>
</dbReference>
<accession>F3KRV6</accession>
<dbReference type="InterPro" id="IPR050188">
    <property type="entry name" value="RluA_PseudoU_synthase"/>
</dbReference>
<dbReference type="GO" id="GO:0003723">
    <property type="term" value="F:RNA binding"/>
    <property type="evidence" value="ECO:0007669"/>
    <property type="project" value="UniProtKB-KW"/>
</dbReference>
<comment type="similarity">
    <text evidence="3 9">Belongs to the pseudouridine synthase RluA family.</text>
</comment>
<evidence type="ECO:0000256" key="4">
    <source>
        <dbReference type="ARBA" id="ARBA00022552"/>
    </source>
</evidence>
<comment type="function">
    <text evidence="2">Responsible for synthesis of pseudouridine from uracil at positions 955, 2504 and 2580 in 23S ribosomal RNA.</text>
</comment>
<keyword evidence="4" id="KW-0698">rRNA processing</keyword>
<dbReference type="AlphaFoldDB" id="F3KRV6"/>
<comment type="caution">
    <text evidence="11">The sequence shown here is derived from an EMBL/GenBank/DDBJ whole genome shotgun (WGS) entry which is preliminary data.</text>
</comment>
<reference evidence="11 12" key="1">
    <citation type="journal article" date="2011" name="EMBO J.">
        <title>Structural diversity of bacterial flagellar motors.</title>
        <authorList>
            <person name="Chen S."/>
            <person name="Beeby M."/>
            <person name="Murphy G.E."/>
            <person name="Leadbetter J.R."/>
            <person name="Hendrixson D.R."/>
            <person name="Briegel A."/>
            <person name="Li Z."/>
            <person name="Shi J."/>
            <person name="Tocheva E.I."/>
            <person name="Muller A."/>
            <person name="Dobro M.J."/>
            <person name="Jensen G.J."/>
        </authorList>
    </citation>
    <scope>NUCLEOTIDE SEQUENCE [LARGE SCALE GENOMIC DNA]</scope>
    <source>
        <strain evidence="11 12">ATCC 19624</strain>
    </source>
</reference>
<dbReference type="CDD" id="cd02869">
    <property type="entry name" value="PseudoU_synth_RluA_like"/>
    <property type="match status" value="1"/>
</dbReference>
<protein>
    <recommendedName>
        <fullName evidence="9">Pseudouridine synthase</fullName>
        <ecNumber evidence="9">5.4.99.-</ecNumber>
    </recommendedName>
</protein>
<comment type="catalytic activity">
    <reaction evidence="9">
        <text>a uridine in RNA = a pseudouridine in RNA</text>
        <dbReference type="Rhea" id="RHEA:48348"/>
        <dbReference type="Rhea" id="RHEA-COMP:12068"/>
        <dbReference type="Rhea" id="RHEA-COMP:12069"/>
        <dbReference type="ChEBI" id="CHEBI:65314"/>
        <dbReference type="ChEBI" id="CHEBI:65315"/>
    </reaction>
</comment>
<evidence type="ECO:0000256" key="5">
    <source>
        <dbReference type="ARBA" id="ARBA00022884"/>
    </source>
</evidence>
<evidence type="ECO:0000256" key="7">
    <source>
        <dbReference type="PIRSR" id="PIRSR606225-1"/>
    </source>
</evidence>
<dbReference type="CDD" id="cd00165">
    <property type="entry name" value="S4"/>
    <property type="match status" value="1"/>
</dbReference>
<proteinExistence type="inferred from homology"/>
<comment type="catalytic activity">
    <reaction evidence="1">
        <text>uridine(955/2504/2580) in 23S rRNA = pseudouridine(955/2504/2580) in 23S rRNA</text>
        <dbReference type="Rhea" id="RHEA:42528"/>
        <dbReference type="Rhea" id="RHEA-COMP:10099"/>
        <dbReference type="Rhea" id="RHEA-COMP:10100"/>
        <dbReference type="ChEBI" id="CHEBI:65314"/>
        <dbReference type="ChEBI" id="CHEBI:65315"/>
        <dbReference type="EC" id="5.4.99.24"/>
    </reaction>
</comment>
<evidence type="ECO:0000256" key="3">
    <source>
        <dbReference type="ARBA" id="ARBA00010876"/>
    </source>
</evidence>
<evidence type="ECO:0000256" key="9">
    <source>
        <dbReference type="RuleBase" id="RU362028"/>
    </source>
</evidence>
<keyword evidence="6 9" id="KW-0413">Isomerase</keyword>
<dbReference type="PANTHER" id="PTHR21600:SF92">
    <property type="entry name" value="RIBOSOMAL LARGE SUBUNIT PSEUDOURIDINE SYNTHASE C"/>
    <property type="match status" value="1"/>
</dbReference>
<dbReference type="InterPro" id="IPR020103">
    <property type="entry name" value="PsdUridine_synth_cat_dom_sf"/>
</dbReference>
<dbReference type="InterPro" id="IPR006224">
    <property type="entry name" value="PsdUridine_synth_RluA-like_CS"/>
</dbReference>
<dbReference type="STRING" id="887062.HGR_05926"/>
<dbReference type="PROSITE" id="PS01129">
    <property type="entry name" value="PSI_RLU"/>
    <property type="match status" value="1"/>
</dbReference>
<keyword evidence="12" id="KW-1185">Reference proteome</keyword>
<dbReference type="GO" id="GO:0000455">
    <property type="term" value="P:enzyme-directed rRNA pseudouridine synthesis"/>
    <property type="evidence" value="ECO:0007669"/>
    <property type="project" value="TreeGrafter"/>
</dbReference>
<dbReference type="InterPro" id="IPR006145">
    <property type="entry name" value="PsdUridine_synth_RsuA/RluA"/>
</dbReference>
<dbReference type="SUPFAM" id="SSF55120">
    <property type="entry name" value="Pseudouridine synthase"/>
    <property type="match status" value="1"/>
</dbReference>
<evidence type="ECO:0000256" key="8">
    <source>
        <dbReference type="PROSITE-ProRule" id="PRU00182"/>
    </source>
</evidence>
<dbReference type="Pfam" id="PF00849">
    <property type="entry name" value="PseudoU_synth_2"/>
    <property type="match status" value="1"/>
</dbReference>
<name>F3KRV6_9BURK</name>
<dbReference type="InterPro" id="IPR006225">
    <property type="entry name" value="PsdUridine_synth_RluC/D"/>
</dbReference>